<dbReference type="PANTHER" id="PTHR35526">
    <property type="entry name" value="ANTI-SIGMA-F FACTOR RSBW-RELATED"/>
    <property type="match status" value="1"/>
</dbReference>
<keyword evidence="5" id="KW-1185">Reference proteome</keyword>
<dbReference type="OrthoDB" id="9770645at2"/>
<gene>
    <name evidence="4" type="ORF">KOR42_42320</name>
</gene>
<dbReference type="Pfam" id="PF13581">
    <property type="entry name" value="HATPase_c_2"/>
    <property type="match status" value="1"/>
</dbReference>
<evidence type="ECO:0000313" key="5">
    <source>
        <dbReference type="Proteomes" id="UP000317243"/>
    </source>
</evidence>
<evidence type="ECO:0000256" key="2">
    <source>
        <dbReference type="SAM" id="MobiDB-lite"/>
    </source>
</evidence>
<evidence type="ECO:0000256" key="1">
    <source>
        <dbReference type="ARBA" id="ARBA00022527"/>
    </source>
</evidence>
<dbReference type="CDD" id="cd16936">
    <property type="entry name" value="HATPase_RsbW-like"/>
    <property type="match status" value="1"/>
</dbReference>
<sequence>MNKIVIAGQGHFYLTRAKHALEQWSHVVVVEAENEAGLALELAHAPATILLTTFSTLRSWQKGFFNPLTTLSPATLVVAIQPLHRGNFSVKTFAGAAGNRDWSTCDIFRLVLHSLDPQSVCCQPKLVSNKRFGLHIDSDPAEVMPTINLIKSIVNFQNELNEEERIALEMGLSESLMNAIVHGNLEVSSHLKSAEPDAFQKLVAMRKQTSPYCDRKVMVCVDVQPDRFQCTITDEGQGFCLEDVDNPLAEENLSKPSGRGLLLMESSMDGIEWNSSRNEVTLTKYLGKNPSTGRKTSPAERSHFHPTRTQSLEENHANC</sequence>
<reference evidence="4 5" key="1">
    <citation type="submission" date="2019-02" db="EMBL/GenBank/DDBJ databases">
        <title>Deep-cultivation of Planctomycetes and their phenomic and genomic characterization uncovers novel biology.</title>
        <authorList>
            <person name="Wiegand S."/>
            <person name="Jogler M."/>
            <person name="Boedeker C."/>
            <person name="Pinto D."/>
            <person name="Vollmers J."/>
            <person name="Rivas-Marin E."/>
            <person name="Kohn T."/>
            <person name="Peeters S.H."/>
            <person name="Heuer A."/>
            <person name="Rast P."/>
            <person name="Oberbeckmann S."/>
            <person name="Bunk B."/>
            <person name="Jeske O."/>
            <person name="Meyerdierks A."/>
            <person name="Storesund J.E."/>
            <person name="Kallscheuer N."/>
            <person name="Luecker S."/>
            <person name="Lage O.M."/>
            <person name="Pohl T."/>
            <person name="Merkel B.J."/>
            <person name="Hornburger P."/>
            <person name="Mueller R.-W."/>
            <person name="Bruemmer F."/>
            <person name="Labrenz M."/>
            <person name="Spormann A.M."/>
            <person name="Op Den Camp H."/>
            <person name="Overmann J."/>
            <person name="Amann R."/>
            <person name="Jetten M.S.M."/>
            <person name="Mascher T."/>
            <person name="Medema M.H."/>
            <person name="Devos D.P."/>
            <person name="Kaster A.-K."/>
            <person name="Ovreas L."/>
            <person name="Rohde M."/>
            <person name="Galperin M.Y."/>
            <person name="Jogler C."/>
        </authorList>
    </citation>
    <scope>NUCLEOTIDE SEQUENCE [LARGE SCALE GENOMIC DNA]</scope>
    <source>
        <strain evidence="4 5">KOR42</strain>
    </source>
</reference>
<evidence type="ECO:0000313" key="4">
    <source>
        <dbReference type="EMBL" id="TWT47035.1"/>
    </source>
</evidence>
<dbReference type="InterPro" id="IPR050267">
    <property type="entry name" value="Anti-sigma-factor_SerPK"/>
</dbReference>
<dbReference type="Gene3D" id="3.30.565.10">
    <property type="entry name" value="Histidine kinase-like ATPase, C-terminal domain"/>
    <property type="match status" value="1"/>
</dbReference>
<proteinExistence type="predicted"/>
<comment type="caution">
    <text evidence="4">The sequence shown here is derived from an EMBL/GenBank/DDBJ whole genome shotgun (WGS) entry which is preliminary data.</text>
</comment>
<feature type="domain" description="Histidine kinase/HSP90-like ATPase" evidence="3">
    <location>
        <begin position="138"/>
        <end position="284"/>
    </location>
</feature>
<dbReference type="PANTHER" id="PTHR35526:SF3">
    <property type="entry name" value="ANTI-SIGMA-F FACTOR RSBW"/>
    <property type="match status" value="1"/>
</dbReference>
<evidence type="ECO:0000259" key="3">
    <source>
        <dbReference type="Pfam" id="PF13581"/>
    </source>
</evidence>
<dbReference type="InterPro" id="IPR003594">
    <property type="entry name" value="HATPase_dom"/>
</dbReference>
<dbReference type="EMBL" id="SIHI01000025">
    <property type="protein sequence ID" value="TWT47035.1"/>
    <property type="molecule type" value="Genomic_DNA"/>
</dbReference>
<keyword evidence="1" id="KW-0723">Serine/threonine-protein kinase</keyword>
<dbReference type="InterPro" id="IPR036890">
    <property type="entry name" value="HATPase_C_sf"/>
</dbReference>
<organism evidence="4 5">
    <name type="scientific">Thalassoglobus neptunius</name>
    <dbReference type="NCBI Taxonomy" id="1938619"/>
    <lineage>
        <taxon>Bacteria</taxon>
        <taxon>Pseudomonadati</taxon>
        <taxon>Planctomycetota</taxon>
        <taxon>Planctomycetia</taxon>
        <taxon>Planctomycetales</taxon>
        <taxon>Planctomycetaceae</taxon>
        <taxon>Thalassoglobus</taxon>
    </lineage>
</organism>
<name>A0A5C5WA15_9PLAN</name>
<keyword evidence="1" id="KW-0808">Transferase</keyword>
<accession>A0A5C5WA15</accession>
<keyword evidence="1" id="KW-0418">Kinase</keyword>
<feature type="region of interest" description="Disordered" evidence="2">
    <location>
        <begin position="284"/>
        <end position="319"/>
    </location>
</feature>
<dbReference type="GO" id="GO:0004674">
    <property type="term" value="F:protein serine/threonine kinase activity"/>
    <property type="evidence" value="ECO:0007669"/>
    <property type="project" value="UniProtKB-KW"/>
</dbReference>
<dbReference type="RefSeq" id="WP_146511611.1">
    <property type="nucleotide sequence ID" value="NZ_SIHI01000025.1"/>
</dbReference>
<dbReference type="AlphaFoldDB" id="A0A5C5WA15"/>
<dbReference type="Proteomes" id="UP000317243">
    <property type="component" value="Unassembled WGS sequence"/>
</dbReference>
<protein>
    <submittedName>
        <fullName evidence="4">Anti-sigma F factor</fullName>
    </submittedName>
</protein>